<evidence type="ECO:0000313" key="3">
    <source>
        <dbReference type="Proteomes" id="UP001176941"/>
    </source>
</evidence>
<protein>
    <submittedName>
        <fullName evidence="2">Uncharacterized protein</fullName>
    </submittedName>
</protein>
<sequence>MLRSADRPNIGASPPGEGKTRLTVASLHSSQLRCALSTHPNCVCIPFPLPRPSEQVSPRERSGSSSPLLSGSLTRYFGSELSAAAVAARFRAKISRLRASPVSESLSTSSSSPTILWEGLLGSLSSLNHRLRLLDEVARMFISSHFWDLLLSSCQHLPGCSAEAATEEVVELLFLRIPSIGRCEAVEAAIARGSASLFASLFRVTVRRRP</sequence>
<name>A0ABN8Y6X8_RANTA</name>
<proteinExistence type="predicted"/>
<accession>A0ABN8Y6X8</accession>
<dbReference type="EMBL" id="OX459948">
    <property type="protein sequence ID" value="CAI9155564.1"/>
    <property type="molecule type" value="Genomic_DNA"/>
</dbReference>
<evidence type="ECO:0000313" key="2">
    <source>
        <dbReference type="EMBL" id="CAI9155564.1"/>
    </source>
</evidence>
<keyword evidence="3" id="KW-1185">Reference proteome</keyword>
<evidence type="ECO:0000256" key="1">
    <source>
        <dbReference type="SAM" id="MobiDB-lite"/>
    </source>
</evidence>
<dbReference type="Proteomes" id="UP001176941">
    <property type="component" value="Chromosome 12"/>
</dbReference>
<gene>
    <name evidence="2" type="ORF">MRATA1EN1_LOCUS4526</name>
</gene>
<reference evidence="2" key="1">
    <citation type="submission" date="2023-04" db="EMBL/GenBank/DDBJ databases">
        <authorList>
            <consortium name="ELIXIR-Norway"/>
        </authorList>
    </citation>
    <scope>NUCLEOTIDE SEQUENCE [LARGE SCALE GENOMIC DNA]</scope>
</reference>
<feature type="region of interest" description="Disordered" evidence="1">
    <location>
        <begin position="1"/>
        <end position="20"/>
    </location>
</feature>
<organism evidence="2 3">
    <name type="scientific">Rangifer tarandus platyrhynchus</name>
    <name type="common">Svalbard reindeer</name>
    <dbReference type="NCBI Taxonomy" id="3082113"/>
    <lineage>
        <taxon>Eukaryota</taxon>
        <taxon>Metazoa</taxon>
        <taxon>Chordata</taxon>
        <taxon>Craniata</taxon>
        <taxon>Vertebrata</taxon>
        <taxon>Euteleostomi</taxon>
        <taxon>Mammalia</taxon>
        <taxon>Eutheria</taxon>
        <taxon>Laurasiatheria</taxon>
        <taxon>Artiodactyla</taxon>
        <taxon>Ruminantia</taxon>
        <taxon>Pecora</taxon>
        <taxon>Cervidae</taxon>
        <taxon>Odocoileinae</taxon>
        <taxon>Rangifer</taxon>
    </lineage>
</organism>